<dbReference type="GO" id="GO:0008671">
    <property type="term" value="F:2-dehydro-3-deoxygalactonokinase activity"/>
    <property type="evidence" value="ECO:0007669"/>
    <property type="project" value="InterPro"/>
</dbReference>
<dbReference type="GO" id="GO:0034194">
    <property type="term" value="P:D-galactonate catabolic process"/>
    <property type="evidence" value="ECO:0007669"/>
    <property type="project" value="InterPro"/>
</dbReference>
<protein>
    <submittedName>
        <fullName evidence="1">2-keto-3-deoxy-galactonokinase</fullName>
    </submittedName>
</protein>
<name>A0AAV3EPQ4_ALIFS</name>
<gene>
    <name evidence="1" type="ORF">VFSR5_A0020</name>
</gene>
<dbReference type="EMBL" id="AHIH01000010">
    <property type="protein sequence ID" value="EHN68723.1"/>
    <property type="molecule type" value="Genomic_DNA"/>
</dbReference>
<dbReference type="InterPro" id="IPR007729">
    <property type="entry name" value="DGOK"/>
</dbReference>
<organism evidence="1 2">
    <name type="scientific">Aliivibrio fischeri SR5</name>
    <dbReference type="NCBI Taxonomy" id="1088719"/>
    <lineage>
        <taxon>Bacteria</taxon>
        <taxon>Pseudomonadati</taxon>
        <taxon>Pseudomonadota</taxon>
        <taxon>Gammaproteobacteria</taxon>
        <taxon>Vibrionales</taxon>
        <taxon>Vibrionaceae</taxon>
        <taxon>Aliivibrio</taxon>
    </lineage>
</organism>
<dbReference type="Gene3D" id="3.30.420.310">
    <property type="entry name" value="2-keto-3-deoxy-galactonokinase, C-terminal domain"/>
    <property type="match status" value="1"/>
</dbReference>
<dbReference type="Pfam" id="PF05035">
    <property type="entry name" value="DGOK"/>
    <property type="match status" value="1"/>
</dbReference>
<proteinExistence type="predicted"/>
<reference evidence="1 2" key="1">
    <citation type="journal article" date="2012" name="J. Bacteriol.">
        <title>Draft Genome Sequence of Vibrio fischeri SR5, a Strain Isolated from the Light Organ of the Mediterranean Squid Sepiola robusta.</title>
        <authorList>
            <person name="Gyllborg M.C."/>
            <person name="Sahl J.W."/>
            <person name="Cronin D.C.III."/>
            <person name="Rasko D.A."/>
            <person name="Mandel M.J."/>
        </authorList>
    </citation>
    <scope>NUCLEOTIDE SEQUENCE [LARGE SCALE GENOMIC DNA]</scope>
    <source>
        <strain evidence="1 2">SR5</strain>
    </source>
</reference>
<comment type="caution">
    <text evidence="1">The sequence shown here is derived from an EMBL/GenBank/DDBJ whole genome shotgun (WGS) entry which is preliminary data.</text>
</comment>
<dbReference type="InterPro" id="IPR042258">
    <property type="entry name" value="DGOK_N"/>
</dbReference>
<dbReference type="AlphaFoldDB" id="A0AAV3EPQ4"/>
<dbReference type="InterPro" id="IPR042257">
    <property type="entry name" value="DGOK_C"/>
</dbReference>
<dbReference type="RefSeq" id="WP_005421705.1">
    <property type="nucleotide sequence ID" value="NZ_CM001401.1"/>
</dbReference>
<accession>A0AAV3EPQ4</accession>
<evidence type="ECO:0000313" key="1">
    <source>
        <dbReference type="EMBL" id="EHN68723.1"/>
    </source>
</evidence>
<dbReference type="Proteomes" id="UP000004521">
    <property type="component" value="Chromosome II"/>
</dbReference>
<dbReference type="CDD" id="cd24012">
    <property type="entry name" value="ASKHA_NBD_KDGal-kinase"/>
    <property type="match status" value="1"/>
</dbReference>
<sequence length="301" mass="33438">MENNWIAIDWGTTNFRAFLMNEQGECLSRVEESKGLLSVKKGDFPSTLEGLIGHWLTACPTLPILMAGMVGSKQGWKEAQYIETPASTSEFVGNTVTVFNGQANIIAGVSCSHNSVGMPDVMRGEEVQLIGLSDIIKKSTFFSILPGTHSKHVYWKDGLLERFSTVMTGELFSLLKHHSILGKDLPIQHNSQHVFLDGVCLGRQHPLNQILFSVRTRRLFDHIDEHNIESYLSGLLIGHELSQLSITEPCFVVGNSLLTERYVQALKHLGFDAQQVSGDECFLSGMNHLYQSFKGENKSNG</sequence>
<dbReference type="Gene3D" id="3.30.420.300">
    <property type="entry name" value="2-keto-3-deoxy-galactonokinase, substrate binding domain"/>
    <property type="match status" value="1"/>
</dbReference>
<evidence type="ECO:0000313" key="2">
    <source>
        <dbReference type="Proteomes" id="UP000004521"/>
    </source>
</evidence>